<evidence type="ECO:0000259" key="3">
    <source>
        <dbReference type="PROSITE" id="PS50222"/>
    </source>
</evidence>
<evidence type="ECO:0000256" key="2">
    <source>
        <dbReference type="SAM" id="MobiDB-lite"/>
    </source>
</evidence>
<evidence type="ECO:0000256" key="1">
    <source>
        <dbReference type="ARBA" id="ARBA00022837"/>
    </source>
</evidence>
<gene>
    <name evidence="4" type="ORF">SCF082_LOCUS43318</name>
</gene>
<feature type="compositionally biased region" description="Polar residues" evidence="2">
    <location>
        <begin position="505"/>
        <end position="517"/>
    </location>
</feature>
<dbReference type="PROSITE" id="PS00018">
    <property type="entry name" value="EF_HAND_1"/>
    <property type="match status" value="1"/>
</dbReference>
<protein>
    <recommendedName>
        <fullName evidence="3">EF-hand domain-containing protein</fullName>
    </recommendedName>
</protein>
<name>A0ABP0QY41_9DINO</name>
<organism evidence="4 5">
    <name type="scientific">Durusdinium trenchii</name>
    <dbReference type="NCBI Taxonomy" id="1381693"/>
    <lineage>
        <taxon>Eukaryota</taxon>
        <taxon>Sar</taxon>
        <taxon>Alveolata</taxon>
        <taxon>Dinophyceae</taxon>
        <taxon>Suessiales</taxon>
        <taxon>Symbiodiniaceae</taxon>
        <taxon>Durusdinium</taxon>
    </lineage>
</organism>
<dbReference type="Proteomes" id="UP001642464">
    <property type="component" value="Unassembled WGS sequence"/>
</dbReference>
<dbReference type="InterPro" id="IPR011992">
    <property type="entry name" value="EF-hand-dom_pair"/>
</dbReference>
<feature type="region of interest" description="Disordered" evidence="2">
    <location>
        <begin position="78"/>
        <end position="112"/>
    </location>
</feature>
<accession>A0ABP0QY41</accession>
<dbReference type="Gene3D" id="1.10.238.10">
    <property type="entry name" value="EF-hand"/>
    <property type="match status" value="1"/>
</dbReference>
<sequence>METTVEPPRRRMSSDLRSISSPSAGETCEAQEFSKETFALFGDEIVGAKCEPREGFQNKVHELLRDFDELRRPSLRKNLSCPFSGRPRSQTEESPLSFARRQRSEGYASEGVKAGRARGSSCLKELNAMRGEVDDDITKIQNSVCVSDNAAAACISFSTAATTQEPDASGDCGEWQYETLMGPSSRCTSSVSFQPLPAASPSSTLILLDWDDTLFPTTWLESKKAFKNASKAWQDEQPEVHLSAEDLGALEEMDETARALVQTAAELGEVCCVTLAQRPWQEVSMKVFMPKLHEVWKELDIPVHYASEEPGCPRLSSSGPAARAIVKDPAELKHLQERQQVAKKMKAMEKVINRFYGSTWENLISIGDGEAEWDAVHELVFNHVNPTSDRPEQELHLKTVKLLEEPTCSLLHAQLQVIHAWLPSIVSREEDLNTRLPENEEEILAVPAFRLRTEAIAAAFLPKRPEVTQAQTASLDPLLSGNTESVKEAQVAHFEEQRRQRLQNIEISSTRLSQGRSTWGADREVKQRNSQAIASLTAPLPWFRPDEKDPESEKSPKSPKSPRKKRGMYATATDRWDLFDKSLRGTGVERSPKSRSPRRVELDDHDLFKLSLAEQPLLPEDPVEAYFQSQDCRIDDVHSYKKGSVFCIPDEAEVRRKRPSRPIARARVQSFRDPKAMARVASFLEGESQERRRSQQSDSLEELPERPDLLDQLSRQKMSQLRRDACQLMRMFVFGAVGNENCKTKRERESVFFESCGTKDDMPKLLKAWDKIDPDDAGRIELAQVQRFADRLMIDLAAAHKWLESNALGAQEDPQSILSRMPPWIASTAEERSRFVQKLCERLTAALSAARKPSFSLEDMMRIIWPCSSSADLAQMSAWCEEINNTRDKWQVTPPPVLPAEAKDALQAVFDYFDKDGGGKISANELVLSGLVDKAGASDFVRTAAGPTGEIGLRDFCEMLCPHGYRATQESVVGSTVLGRAARLDKTTGTWRLKGAKPIAAVRYRYSSFGRASRMKLGSISGGKIEGLK</sequence>
<dbReference type="EMBL" id="CAXAMM010040241">
    <property type="protein sequence ID" value="CAK9092016.1"/>
    <property type="molecule type" value="Genomic_DNA"/>
</dbReference>
<comment type="caution">
    <text evidence="4">The sequence shown here is derived from an EMBL/GenBank/DDBJ whole genome shotgun (WGS) entry which is preliminary data.</text>
</comment>
<proteinExistence type="predicted"/>
<feature type="region of interest" description="Disordered" evidence="2">
    <location>
        <begin position="505"/>
        <end position="571"/>
    </location>
</feature>
<dbReference type="InterPro" id="IPR002048">
    <property type="entry name" value="EF_hand_dom"/>
</dbReference>
<reference evidence="4 5" key="1">
    <citation type="submission" date="2024-02" db="EMBL/GenBank/DDBJ databases">
        <authorList>
            <person name="Chen Y."/>
            <person name="Shah S."/>
            <person name="Dougan E. K."/>
            <person name="Thang M."/>
            <person name="Chan C."/>
        </authorList>
    </citation>
    <scope>NUCLEOTIDE SEQUENCE [LARGE SCALE GENOMIC DNA]</scope>
</reference>
<feature type="domain" description="EF-hand" evidence="3">
    <location>
        <begin position="901"/>
        <end position="936"/>
    </location>
</feature>
<keyword evidence="5" id="KW-1185">Reference proteome</keyword>
<dbReference type="PANTHER" id="PTHR38899:SF1">
    <property type="entry name" value="PROTEIN KINASE"/>
    <property type="match status" value="1"/>
</dbReference>
<evidence type="ECO:0000313" key="5">
    <source>
        <dbReference type="Proteomes" id="UP001642464"/>
    </source>
</evidence>
<feature type="compositionally biased region" description="Polar residues" evidence="2">
    <location>
        <begin position="15"/>
        <end position="24"/>
    </location>
</feature>
<dbReference type="PROSITE" id="PS50222">
    <property type="entry name" value="EF_HAND_2"/>
    <property type="match status" value="2"/>
</dbReference>
<evidence type="ECO:0000313" key="4">
    <source>
        <dbReference type="EMBL" id="CAK9092016.1"/>
    </source>
</evidence>
<feature type="region of interest" description="Disordered" evidence="2">
    <location>
        <begin position="1"/>
        <end position="28"/>
    </location>
</feature>
<dbReference type="SUPFAM" id="SSF47473">
    <property type="entry name" value="EF-hand"/>
    <property type="match status" value="1"/>
</dbReference>
<feature type="domain" description="EF-hand" evidence="3">
    <location>
        <begin position="760"/>
        <end position="795"/>
    </location>
</feature>
<dbReference type="InterPro" id="IPR018247">
    <property type="entry name" value="EF_Hand_1_Ca_BS"/>
</dbReference>
<dbReference type="PANTHER" id="PTHR38899">
    <property type="entry name" value="DOMAIN OOKINETE PROTEIN, PUTATIVE-RELATED"/>
    <property type="match status" value="1"/>
</dbReference>
<feature type="region of interest" description="Disordered" evidence="2">
    <location>
        <begin position="685"/>
        <end position="706"/>
    </location>
</feature>
<keyword evidence="1" id="KW-0106">Calcium</keyword>
<feature type="compositionally biased region" description="Basic and acidic residues" evidence="2">
    <location>
        <begin position="544"/>
        <end position="556"/>
    </location>
</feature>